<protein>
    <submittedName>
        <fullName evidence="1">Uncharacterized protein</fullName>
    </submittedName>
</protein>
<feature type="non-terminal residue" evidence="1">
    <location>
        <position position="1"/>
    </location>
</feature>
<gene>
    <name evidence="1" type="ORF">S01H1_13858</name>
</gene>
<comment type="caution">
    <text evidence="1">The sequence shown here is derived from an EMBL/GenBank/DDBJ whole genome shotgun (WGS) entry which is preliminary data.</text>
</comment>
<organism evidence="1">
    <name type="scientific">marine sediment metagenome</name>
    <dbReference type="NCBI Taxonomy" id="412755"/>
    <lineage>
        <taxon>unclassified sequences</taxon>
        <taxon>metagenomes</taxon>
        <taxon>ecological metagenomes</taxon>
    </lineage>
</organism>
<dbReference type="AlphaFoldDB" id="X0STP0"/>
<accession>X0STP0</accession>
<name>X0STP0_9ZZZZ</name>
<evidence type="ECO:0000313" key="1">
    <source>
        <dbReference type="EMBL" id="GAF79307.1"/>
    </source>
</evidence>
<reference evidence="1" key="1">
    <citation type="journal article" date="2014" name="Front. Microbiol.">
        <title>High frequency of phylogenetically diverse reductive dehalogenase-homologous genes in deep subseafloor sedimentary metagenomes.</title>
        <authorList>
            <person name="Kawai M."/>
            <person name="Futagami T."/>
            <person name="Toyoda A."/>
            <person name="Takaki Y."/>
            <person name="Nishi S."/>
            <person name="Hori S."/>
            <person name="Arai W."/>
            <person name="Tsubouchi T."/>
            <person name="Morono Y."/>
            <person name="Uchiyama I."/>
            <person name="Ito T."/>
            <person name="Fujiyama A."/>
            <person name="Inagaki F."/>
            <person name="Takami H."/>
        </authorList>
    </citation>
    <scope>NUCLEOTIDE SEQUENCE</scope>
    <source>
        <strain evidence="1">Expedition CK06-06</strain>
    </source>
</reference>
<dbReference type="EMBL" id="BARS01007170">
    <property type="protein sequence ID" value="GAF79307.1"/>
    <property type="molecule type" value="Genomic_DNA"/>
</dbReference>
<proteinExistence type="predicted"/>
<sequence>VVAAVGDFIASSTIETNTTQVARKYDSDRRADSIIESIAEVGDSSYHRWIAGIEADRHFYYRETAKAAL</sequence>